<dbReference type="GO" id="GO:0045944">
    <property type="term" value="P:positive regulation of transcription by RNA polymerase II"/>
    <property type="evidence" value="ECO:0007669"/>
    <property type="project" value="TreeGrafter"/>
</dbReference>
<accession>A0A553PRK2</accession>
<dbReference type="SUPFAM" id="SSF81296">
    <property type="entry name" value="E set domains"/>
    <property type="match status" value="1"/>
</dbReference>
<feature type="compositionally biased region" description="Polar residues" evidence="1">
    <location>
        <begin position="458"/>
        <end position="467"/>
    </location>
</feature>
<feature type="region of interest" description="Disordered" evidence="1">
    <location>
        <begin position="690"/>
        <end position="715"/>
    </location>
</feature>
<dbReference type="Pfam" id="PF16179">
    <property type="entry name" value="RHD_dimer"/>
    <property type="match status" value="1"/>
</dbReference>
<evidence type="ECO:0000313" key="4">
    <source>
        <dbReference type="Proteomes" id="UP000318571"/>
    </source>
</evidence>
<feature type="compositionally biased region" description="Basic and acidic residues" evidence="1">
    <location>
        <begin position="445"/>
        <end position="457"/>
    </location>
</feature>
<dbReference type="PANTHER" id="PTHR24169">
    <property type="entry name" value="NUCLEAR FACTOR NF-KAPPA-B PROTEIN"/>
    <property type="match status" value="1"/>
</dbReference>
<evidence type="ECO:0000256" key="1">
    <source>
        <dbReference type="SAM" id="MobiDB-lite"/>
    </source>
</evidence>
<dbReference type="PROSITE" id="PS50254">
    <property type="entry name" value="REL_2"/>
    <property type="match status" value="1"/>
</dbReference>
<dbReference type="SUPFAM" id="SSF49417">
    <property type="entry name" value="p53-like transcription factors"/>
    <property type="match status" value="1"/>
</dbReference>
<evidence type="ECO:0000259" key="2">
    <source>
        <dbReference type="PROSITE" id="PS50254"/>
    </source>
</evidence>
<dbReference type="InterPro" id="IPR000451">
    <property type="entry name" value="NFkB/Dor"/>
</dbReference>
<organism evidence="3 4">
    <name type="scientific">Tigriopus californicus</name>
    <name type="common">Marine copepod</name>
    <dbReference type="NCBI Taxonomy" id="6832"/>
    <lineage>
        <taxon>Eukaryota</taxon>
        <taxon>Metazoa</taxon>
        <taxon>Ecdysozoa</taxon>
        <taxon>Arthropoda</taxon>
        <taxon>Crustacea</taxon>
        <taxon>Multicrustacea</taxon>
        <taxon>Hexanauplia</taxon>
        <taxon>Copepoda</taxon>
        <taxon>Harpacticoida</taxon>
        <taxon>Harpacticidae</taxon>
        <taxon>Tigriopus</taxon>
    </lineage>
</organism>
<evidence type="ECO:0000313" key="3">
    <source>
        <dbReference type="EMBL" id="TRY80291.1"/>
    </source>
</evidence>
<dbReference type="PROSITE" id="PS01204">
    <property type="entry name" value="REL_1"/>
    <property type="match status" value="1"/>
</dbReference>
<reference evidence="3 4" key="1">
    <citation type="journal article" date="2018" name="Nat. Ecol. Evol.">
        <title>Genomic signatures of mitonuclear coevolution across populations of Tigriopus californicus.</title>
        <authorList>
            <person name="Barreto F.S."/>
            <person name="Watson E.T."/>
            <person name="Lima T.G."/>
            <person name="Willett C.S."/>
            <person name="Edmands S."/>
            <person name="Li W."/>
            <person name="Burton R.S."/>
        </authorList>
    </citation>
    <scope>NUCLEOTIDE SEQUENCE [LARGE SCALE GENOMIC DNA]</scope>
    <source>
        <strain evidence="3 4">San Diego</strain>
    </source>
</reference>
<dbReference type="PANTHER" id="PTHR24169:SF25">
    <property type="entry name" value="DORSAL-RELATED IMMUNITY FACTOR DIF-RELATED"/>
    <property type="match status" value="1"/>
</dbReference>
<dbReference type="InterPro" id="IPR032397">
    <property type="entry name" value="RHD_dimer"/>
</dbReference>
<dbReference type="STRING" id="6832.A0A553PRK2"/>
<sequence length="715" mass="78445">MASSHIFTGDASNLNDDNTRSTGSVLGDLIKEYGLDQPQPAQGVEEPVQYHILQSPLVNHPPTTTINTSDLGLDPILIENPTKVACPEEKIVFNLVPSSSQGVKQEVEEENEGAAIMANITGFGGIAPTNPGNMAAPMYPSNASLAQTAYVKVLEEPADNKLRFRYECEGRSAGALHGGKSSGDNKTYPTIQIVGYQGPAVCVVSLVEHEKPYRAHPHNLVGKDGLCKQGVCSVEITKPDMTYSFQNLGIQCVKRKDAQQSLERRQKIRVDPFKQGFDHKNRSIDLNMVRLCYQVFLKMPDRSLVPLKPVVSAIIKDRKAYCDLQIVDYSDDSCTVDGGKKILLFTEQIKKDDIEVHFTQYTKGGEQIIAKGSFTANDVHRQYGISLKTPEYVDKDITEPVLGAMYLYKPKTQESSEPVNFYYYPRHFDQKPNLDTMIQSPQDIKSMKRGREPRLNQDDPSSGQVNVPSKIPTAQRHLGGGQVTVIDQPEKMTPGGMTKLNEFLQSAQIQSPGSKPIYVNPRMNVPSPSSQGVYSSAARSPYEQVALENGNVVMKATHMGDPQVSPTGNVHDTLFQNQNNLGFVEPNAVQTAGVTYHQQPATALLQRHQGQGQSASSNVVTTQSNNLSSNISGLSSLSQYLQHSDLAGPDDMDNLSSNLDSNLKLGQEPKVEVNNLDDGCTNYQRQGSQLLHTPEVSSMSVDLGSSNKRNNLNRP</sequence>
<dbReference type="Proteomes" id="UP000318571">
    <property type="component" value="Chromosome 12"/>
</dbReference>
<dbReference type="PRINTS" id="PR00057">
    <property type="entry name" value="NFKBTNSCPFCT"/>
</dbReference>
<feature type="region of interest" description="Disordered" evidence="1">
    <location>
        <begin position="1"/>
        <end position="21"/>
    </location>
</feature>
<dbReference type="GO" id="GO:0000978">
    <property type="term" value="F:RNA polymerase II cis-regulatory region sequence-specific DNA binding"/>
    <property type="evidence" value="ECO:0007669"/>
    <property type="project" value="TreeGrafter"/>
</dbReference>
<dbReference type="EMBL" id="VCGU01000001">
    <property type="protein sequence ID" value="TRY80291.1"/>
    <property type="molecule type" value="Genomic_DNA"/>
</dbReference>
<dbReference type="GO" id="GO:0007249">
    <property type="term" value="P:canonical NF-kappaB signal transduction"/>
    <property type="evidence" value="ECO:0007669"/>
    <property type="project" value="TreeGrafter"/>
</dbReference>
<dbReference type="InterPro" id="IPR014756">
    <property type="entry name" value="Ig_E-set"/>
</dbReference>
<dbReference type="Gene3D" id="2.60.40.10">
    <property type="entry name" value="Immunoglobulins"/>
    <property type="match status" value="1"/>
</dbReference>
<keyword evidence="4" id="KW-1185">Reference proteome</keyword>
<dbReference type="GO" id="GO:0005634">
    <property type="term" value="C:nucleus"/>
    <property type="evidence" value="ECO:0007669"/>
    <property type="project" value="TreeGrafter"/>
</dbReference>
<protein>
    <recommendedName>
        <fullName evidence="2">RHD domain-containing protein</fullName>
    </recommendedName>
</protein>
<feature type="domain" description="RHD" evidence="2">
    <location>
        <begin position="146"/>
        <end position="322"/>
    </location>
</feature>
<dbReference type="InterPro" id="IPR011539">
    <property type="entry name" value="RHD_DNA_bind_dom"/>
</dbReference>
<proteinExistence type="predicted"/>
<dbReference type="InterPro" id="IPR030492">
    <property type="entry name" value="RHD_CS"/>
</dbReference>
<gene>
    <name evidence="3" type="ORF">TCAL_06311</name>
</gene>
<dbReference type="Pfam" id="PF00554">
    <property type="entry name" value="RHD_DNA_bind"/>
    <property type="match status" value="1"/>
</dbReference>
<name>A0A553PRK2_TIGCA</name>
<comment type="caution">
    <text evidence="3">The sequence shown here is derived from an EMBL/GenBank/DDBJ whole genome shotgun (WGS) entry which is preliminary data.</text>
</comment>
<dbReference type="InterPro" id="IPR008967">
    <property type="entry name" value="p53-like_TF_DNA-bd_sf"/>
</dbReference>
<dbReference type="GO" id="GO:0033554">
    <property type="term" value="P:cellular response to stress"/>
    <property type="evidence" value="ECO:0007669"/>
    <property type="project" value="TreeGrafter"/>
</dbReference>
<dbReference type="GO" id="GO:0034097">
    <property type="term" value="P:response to cytokine"/>
    <property type="evidence" value="ECO:0007669"/>
    <property type="project" value="TreeGrafter"/>
</dbReference>
<feature type="region of interest" description="Disordered" evidence="1">
    <location>
        <begin position="445"/>
        <end position="475"/>
    </location>
</feature>
<dbReference type="GO" id="GO:0005737">
    <property type="term" value="C:cytoplasm"/>
    <property type="evidence" value="ECO:0007669"/>
    <property type="project" value="InterPro"/>
</dbReference>
<dbReference type="GO" id="GO:0045087">
    <property type="term" value="P:innate immune response"/>
    <property type="evidence" value="ECO:0007669"/>
    <property type="project" value="TreeGrafter"/>
</dbReference>
<dbReference type="GO" id="GO:0038061">
    <property type="term" value="P:non-canonical NF-kappaB signal transduction"/>
    <property type="evidence" value="ECO:0007669"/>
    <property type="project" value="TreeGrafter"/>
</dbReference>
<dbReference type="InterPro" id="IPR013783">
    <property type="entry name" value="Ig-like_fold"/>
</dbReference>
<dbReference type="Gene3D" id="2.60.40.340">
    <property type="entry name" value="Rel homology domain (RHD), DNA-binding domain"/>
    <property type="match status" value="1"/>
</dbReference>
<dbReference type="InterPro" id="IPR037059">
    <property type="entry name" value="RHD_DNA_bind_dom_sf"/>
</dbReference>
<dbReference type="AlphaFoldDB" id="A0A553PRK2"/>
<dbReference type="GO" id="GO:0000981">
    <property type="term" value="F:DNA-binding transcription factor activity, RNA polymerase II-specific"/>
    <property type="evidence" value="ECO:0007669"/>
    <property type="project" value="TreeGrafter"/>
</dbReference>